<comment type="caution">
    <text evidence="1">The sequence shown here is derived from an EMBL/GenBank/DDBJ whole genome shotgun (WGS) entry which is preliminary data.</text>
</comment>
<accession>A0A978URT6</accession>
<dbReference type="EMBL" id="JAEACU010000009">
    <property type="protein sequence ID" value="KAH7517586.1"/>
    <property type="molecule type" value="Genomic_DNA"/>
</dbReference>
<organism evidence="1 2">
    <name type="scientific">Ziziphus jujuba var. spinosa</name>
    <dbReference type="NCBI Taxonomy" id="714518"/>
    <lineage>
        <taxon>Eukaryota</taxon>
        <taxon>Viridiplantae</taxon>
        <taxon>Streptophyta</taxon>
        <taxon>Embryophyta</taxon>
        <taxon>Tracheophyta</taxon>
        <taxon>Spermatophyta</taxon>
        <taxon>Magnoliopsida</taxon>
        <taxon>eudicotyledons</taxon>
        <taxon>Gunneridae</taxon>
        <taxon>Pentapetalae</taxon>
        <taxon>rosids</taxon>
        <taxon>fabids</taxon>
        <taxon>Rosales</taxon>
        <taxon>Rhamnaceae</taxon>
        <taxon>Paliureae</taxon>
        <taxon>Ziziphus</taxon>
    </lineage>
</organism>
<dbReference type="Proteomes" id="UP000813462">
    <property type="component" value="Unassembled WGS sequence"/>
</dbReference>
<gene>
    <name evidence="1" type="ORF">FEM48_Zijuj09G0080700</name>
</gene>
<name>A0A978URT6_ZIZJJ</name>
<dbReference type="AlphaFoldDB" id="A0A978URT6"/>
<protein>
    <submittedName>
        <fullName evidence="1">Uncharacterized protein</fullName>
    </submittedName>
</protein>
<proteinExistence type="predicted"/>
<evidence type="ECO:0000313" key="2">
    <source>
        <dbReference type="Proteomes" id="UP000813462"/>
    </source>
</evidence>
<evidence type="ECO:0000313" key="1">
    <source>
        <dbReference type="EMBL" id="KAH7517586.1"/>
    </source>
</evidence>
<sequence>MLIPHLGGVDFNQRVVEYYFVHLIEEKYNKVVSNGRMEFDQSEFEELSMDLSEKTMTILVKKVLKDSG</sequence>
<reference evidence="1" key="1">
    <citation type="journal article" date="2021" name="Front. Plant Sci.">
        <title>Chromosome-Scale Genome Assembly for Chinese Sour Jujube and Insights Into Its Genome Evolution and Domestication Signature.</title>
        <authorList>
            <person name="Shen L.-Y."/>
            <person name="Luo H."/>
            <person name="Wang X.-L."/>
            <person name="Wang X.-M."/>
            <person name="Qiu X.-J."/>
            <person name="Liu H."/>
            <person name="Zhou S.-S."/>
            <person name="Jia K.-H."/>
            <person name="Nie S."/>
            <person name="Bao Y.-T."/>
            <person name="Zhang R.-G."/>
            <person name="Yun Q.-Z."/>
            <person name="Chai Y.-H."/>
            <person name="Lu J.-Y."/>
            <person name="Li Y."/>
            <person name="Zhao S.-W."/>
            <person name="Mao J.-F."/>
            <person name="Jia S.-G."/>
            <person name="Mao Y.-M."/>
        </authorList>
    </citation>
    <scope>NUCLEOTIDE SEQUENCE</scope>
    <source>
        <strain evidence="1">AT0</strain>
        <tissue evidence="1">Leaf</tissue>
    </source>
</reference>